<keyword evidence="1" id="KW-0472">Membrane</keyword>
<evidence type="ECO:0000313" key="2">
    <source>
        <dbReference type="EMBL" id="RGT49229.1"/>
    </source>
</evidence>
<dbReference type="OrthoDB" id="9890895at2"/>
<protein>
    <submittedName>
        <fullName evidence="3">Uncharacterized protein</fullName>
    </submittedName>
</protein>
<evidence type="ECO:0000313" key="3">
    <source>
        <dbReference type="EMBL" id="RYT81636.1"/>
    </source>
</evidence>
<sequence>MKKNLKLIVFTIVLCAVSILNVKVMLDIDYSNDLLMTSLVSVSRGEGDPDGGDDDGTCRTDITGDMSIQDCRGVKKNGRATITYKCEGKGLGLCDDGVEYYFYDCEGAMIKHDEYIDKKECK</sequence>
<accession>A0A415AT18</accession>
<dbReference type="AlphaFoldDB" id="A0A415AT18"/>
<evidence type="ECO:0000256" key="1">
    <source>
        <dbReference type="SAM" id="Phobius"/>
    </source>
</evidence>
<organism evidence="3 5">
    <name type="scientific">Bacteroides intestinalis</name>
    <dbReference type="NCBI Taxonomy" id="329854"/>
    <lineage>
        <taxon>Bacteria</taxon>
        <taxon>Pseudomonadati</taxon>
        <taxon>Bacteroidota</taxon>
        <taxon>Bacteroidia</taxon>
        <taxon>Bacteroidales</taxon>
        <taxon>Bacteroidaceae</taxon>
        <taxon>Bacteroides</taxon>
    </lineage>
</organism>
<evidence type="ECO:0000313" key="4">
    <source>
        <dbReference type="Proteomes" id="UP000284772"/>
    </source>
</evidence>
<comment type="caution">
    <text evidence="3">The sequence shown here is derived from an EMBL/GenBank/DDBJ whole genome shotgun (WGS) entry which is preliminary data.</text>
</comment>
<gene>
    <name evidence="2" type="ORF">DWX27_16060</name>
    <name evidence="3" type="ORF">EAJ06_06210</name>
</gene>
<dbReference type="RefSeq" id="WP_007661111.1">
    <property type="nucleotide sequence ID" value="NZ_CABMMK010000008.1"/>
</dbReference>
<keyword evidence="5" id="KW-1185">Reference proteome</keyword>
<keyword evidence="1" id="KW-1133">Transmembrane helix</keyword>
<dbReference type="EMBL" id="QRWT01000020">
    <property type="protein sequence ID" value="RGT49229.1"/>
    <property type="molecule type" value="Genomic_DNA"/>
</dbReference>
<keyword evidence="1" id="KW-0812">Transmembrane</keyword>
<dbReference type="Proteomes" id="UP000284772">
    <property type="component" value="Unassembled WGS sequence"/>
</dbReference>
<dbReference type="Proteomes" id="UP000291191">
    <property type="component" value="Unassembled WGS sequence"/>
</dbReference>
<dbReference type="EMBL" id="RCXO01000005">
    <property type="protein sequence ID" value="RYT81636.1"/>
    <property type="molecule type" value="Genomic_DNA"/>
</dbReference>
<name>A0A415AT18_9BACE</name>
<feature type="transmembrane region" description="Helical" evidence="1">
    <location>
        <begin position="7"/>
        <end position="26"/>
    </location>
</feature>
<evidence type="ECO:0000313" key="5">
    <source>
        <dbReference type="Proteomes" id="UP000291191"/>
    </source>
</evidence>
<dbReference type="GeneID" id="26158545"/>
<reference evidence="2 4" key="1">
    <citation type="submission" date="2018-08" db="EMBL/GenBank/DDBJ databases">
        <title>A genome reference for cultivated species of the human gut microbiota.</title>
        <authorList>
            <person name="Zou Y."/>
            <person name="Xue W."/>
            <person name="Luo G."/>
        </authorList>
    </citation>
    <scope>NUCLEOTIDE SEQUENCE [LARGE SCALE GENOMIC DNA]</scope>
    <source>
        <strain evidence="2 4">AF19-10AC</strain>
    </source>
</reference>
<reference evidence="3 5" key="2">
    <citation type="journal article" date="2019" name="Science, e1252229">
        <title>Invertible promoters mediate bacterial phase variation, antibiotic resistance, and host adaptation in the gut.</title>
        <authorList>
            <person name="Jiang X."/>
            <person name="Hall A.B."/>
            <person name="Arthur T.D."/>
            <person name="Plichta D.R."/>
            <person name="Covington C.T."/>
            <person name="Poyet M."/>
            <person name="Crothers J."/>
            <person name="Moses P.L."/>
            <person name="Tolonen A.C."/>
            <person name="Vlamakis H."/>
            <person name="Alm E.J."/>
            <person name="Xavier R.J."/>
        </authorList>
    </citation>
    <scope>NUCLEOTIDE SEQUENCE [LARGE SCALE GENOMIC DNA]</scope>
    <source>
        <strain evidence="3">Bf_0095</strain>
        <strain evidence="5">bf_0095</strain>
    </source>
</reference>
<proteinExistence type="predicted"/>